<proteinExistence type="predicted"/>
<gene>
    <name evidence="2" type="ORF">JFN88_04125</name>
</gene>
<organism evidence="2 3">
    <name type="scientific">Paenibacillus roseus</name>
    <dbReference type="NCBI Taxonomy" id="2798579"/>
    <lineage>
        <taxon>Bacteria</taxon>
        <taxon>Bacillati</taxon>
        <taxon>Bacillota</taxon>
        <taxon>Bacilli</taxon>
        <taxon>Bacillales</taxon>
        <taxon>Paenibacillaceae</taxon>
        <taxon>Paenibacillus</taxon>
    </lineage>
</organism>
<sequence>MDEKEKVSELQEKLDAIPMGESRTFQFGDTSDAWHVTKNDQGFTARDHAEWGNVEGIYELNSAGSLQLANDLIQYGAGADVKLLEVSNQNEPVPQVGQVSELQGQLDAIPMGESRTFQFGDTSDAWHVTKNDQGFTARDQAEWGNVEGIYELNSAGSLQLANDLIQYGAGAEVKLLEVTNQNEPIAQSELAPDLRNNLQELLDSMEIGESRTFQFDNKGDAWNVQKSEQGFVVRDQFNPEIVQSTYELNGVGSSELADAMVKYGAGDVKVLEVSNQNDPVAQSELAQDYLQQRNNGKHEAATETWNLLSEDSKKQIQDWDLRNNLEEQLDSLAVGESRSFQFGNKGDTWNIERSEQGFVVRDQFDQVVQPINYSQGSSELASEIVKAGDVKALDSSKQNDQSIAEPELKPNGSGDSKEVIQPVQTLKSNLQEELNSMVVGENRSFQFPQGDIWNVERNPFSFIVRDRNVDGGIETLYDRNDAQTLAQDMIIQGSGEVKMEANRWKQGEGNLKDTLKTIDGVPTMVSQEQLNTPVERYRLGRDRFEFQLKGEDRVLHTPIEKHPHLSKELKDLAIEQAASGVSEAVLQNNLSLGR</sequence>
<keyword evidence="3" id="KW-1185">Reference proteome</keyword>
<evidence type="ECO:0008006" key="4">
    <source>
        <dbReference type="Google" id="ProtNLM"/>
    </source>
</evidence>
<dbReference type="EMBL" id="JAELUP010000009">
    <property type="protein sequence ID" value="MBJ6360511.1"/>
    <property type="molecule type" value="Genomic_DNA"/>
</dbReference>
<protein>
    <recommendedName>
        <fullName evidence="4">DUF3945 domain-containing protein</fullName>
    </recommendedName>
</protein>
<accession>A0A934IWC4</accession>
<evidence type="ECO:0000313" key="2">
    <source>
        <dbReference type="EMBL" id="MBJ6360511.1"/>
    </source>
</evidence>
<feature type="region of interest" description="Disordered" evidence="1">
    <location>
        <begin position="395"/>
        <end position="417"/>
    </location>
</feature>
<dbReference type="RefSeq" id="WP_199018066.1">
    <property type="nucleotide sequence ID" value="NZ_JAELUP010000009.1"/>
</dbReference>
<dbReference type="AlphaFoldDB" id="A0A934IWC4"/>
<dbReference type="Proteomes" id="UP000640274">
    <property type="component" value="Unassembled WGS sequence"/>
</dbReference>
<name>A0A934IWC4_9BACL</name>
<evidence type="ECO:0000256" key="1">
    <source>
        <dbReference type="SAM" id="MobiDB-lite"/>
    </source>
</evidence>
<evidence type="ECO:0000313" key="3">
    <source>
        <dbReference type="Proteomes" id="UP000640274"/>
    </source>
</evidence>
<reference evidence="2" key="1">
    <citation type="submission" date="2020-12" db="EMBL/GenBank/DDBJ databases">
        <authorList>
            <person name="Huq M.A."/>
        </authorList>
    </citation>
    <scope>NUCLEOTIDE SEQUENCE</scope>
    <source>
        <strain evidence="2">MAHUQ-46</strain>
    </source>
</reference>
<comment type="caution">
    <text evidence="2">The sequence shown here is derived from an EMBL/GenBank/DDBJ whole genome shotgun (WGS) entry which is preliminary data.</text>
</comment>